<dbReference type="Pfam" id="PF20256">
    <property type="entry name" value="MoCoBD_2"/>
    <property type="match status" value="1"/>
</dbReference>
<dbReference type="GO" id="GO:0005506">
    <property type="term" value="F:iron ion binding"/>
    <property type="evidence" value="ECO:0007669"/>
    <property type="project" value="InterPro"/>
</dbReference>
<dbReference type="NCBIfam" id="TIGR03196">
    <property type="entry name" value="pucD"/>
    <property type="match status" value="1"/>
</dbReference>
<dbReference type="InterPro" id="IPR008274">
    <property type="entry name" value="AldOxase/xan_DH_MoCoBD1"/>
</dbReference>
<organism evidence="3 4">
    <name type="scientific">Cohnella lubricantis</name>
    <dbReference type="NCBI Taxonomy" id="2163172"/>
    <lineage>
        <taxon>Bacteria</taxon>
        <taxon>Bacillati</taxon>
        <taxon>Bacillota</taxon>
        <taxon>Bacilli</taxon>
        <taxon>Bacillales</taxon>
        <taxon>Paenibacillaceae</taxon>
        <taxon>Cohnella</taxon>
    </lineage>
</organism>
<evidence type="ECO:0000256" key="1">
    <source>
        <dbReference type="SAM" id="MobiDB-lite"/>
    </source>
</evidence>
<dbReference type="SUPFAM" id="SSF54665">
    <property type="entry name" value="CO dehydrogenase molybdoprotein N-domain-like"/>
    <property type="match status" value="1"/>
</dbReference>
<dbReference type="EC" id="1.17.1.4" evidence="3"/>
<keyword evidence="4" id="KW-1185">Reference proteome</keyword>
<dbReference type="RefSeq" id="WP_185178281.1">
    <property type="nucleotide sequence ID" value="NZ_CBCSEP010000004.1"/>
</dbReference>
<dbReference type="Pfam" id="PF02738">
    <property type="entry name" value="MoCoBD_1"/>
    <property type="match status" value="1"/>
</dbReference>
<dbReference type="PANTHER" id="PTHR11908">
    <property type="entry name" value="XANTHINE DEHYDROGENASE"/>
    <property type="match status" value="1"/>
</dbReference>
<dbReference type="AlphaFoldDB" id="A0A841TEU8"/>
<dbReference type="SMART" id="SM01008">
    <property type="entry name" value="Ald_Xan_dh_C"/>
    <property type="match status" value="1"/>
</dbReference>
<dbReference type="Proteomes" id="UP000574133">
    <property type="component" value="Unassembled WGS sequence"/>
</dbReference>
<evidence type="ECO:0000313" key="4">
    <source>
        <dbReference type="Proteomes" id="UP000574133"/>
    </source>
</evidence>
<name>A0A841TEU8_9BACL</name>
<protein>
    <submittedName>
        <fullName evidence="3">Xanthine dehydrogenase subunit D</fullName>
        <ecNumber evidence="3">1.17.1.4</ecNumber>
    </submittedName>
</protein>
<evidence type="ECO:0000313" key="3">
    <source>
        <dbReference type="EMBL" id="MBB6676991.1"/>
    </source>
</evidence>
<dbReference type="Pfam" id="PF01315">
    <property type="entry name" value="Ald_Xan_dh_C"/>
    <property type="match status" value="1"/>
</dbReference>
<sequence>MALNRETSGNRWRIRPDGPGKVTGGLAYLTDLSAPNMLHGLVLRSPHAHARIAEVRTEEALALPGVHAVLTHADVPGLNRFGIAHPDHPVFCEERVRFVGDAVAAVAADSAELAMEALARIEVDYEYLPVVSDPELAMREDAPQLHERGNIQHRNDYVRGDVEAAFAASAHIVEDTYETPRQMHTYMETEGGLFVPEADGRLTVYSATQHGLMDRMQLARILARPEADIRIVSSPIGGSFGGKDELNVQPYGALLALACGRPVKLHNNRFESVRAGLKRHPMRITMKTGVDAGGKLLAHRVRIVSDAGPYSTLSAEVLNFAVEHTLGAYRYEAVEVRSFCVFTNNGMSGEFRGFGGNQALFALEGQLDRLADKLGIDPWELRRRNLRQRGDPGPFEQPIAQTDGARQVWEALPASRLWLERAEAAAAAEAAPAAPTASAAPAAPLGMTPDADLRSASSGTAEAATLQLPWLKIGYGASFVMHGAGLGVGIPDPAGGRLTLAPDGKIEAAFGYEEFGQGLIASLEQMLIEKFGFAGSDLRLVVGDTDAVPDSGSSTASRATSMMWQALERMREPFAHSLLQVASRVLVLPKERLRIGEGGVCDAASGERLLAYRELAQSAAEPIACETSFSYPASPVERVGAHYLYTYCSVGVKVEVNTLTGRVRVLDQFHAVAAGPVVNPQGFLGQIEGGASMALGFTLTEDAVMNSGMYLTRNLDSYLVPTIAEQRGRVEVLPIEELPDGDAHGPRGIGEVGSVGLAPAIAQAVFNAVGKRVSKLPIDPAELQEVPDIVKEGSCPV</sequence>
<reference evidence="3 4" key="1">
    <citation type="submission" date="2020-08" db="EMBL/GenBank/DDBJ databases">
        <title>Cohnella phylogeny.</title>
        <authorList>
            <person name="Dunlap C."/>
        </authorList>
    </citation>
    <scope>NUCLEOTIDE SEQUENCE [LARGE SCALE GENOMIC DNA]</scope>
    <source>
        <strain evidence="3 4">DSM 103658</strain>
    </source>
</reference>
<gene>
    <name evidence="3" type="primary">pucD</name>
    <name evidence="3" type="ORF">H4Q31_06555</name>
</gene>
<dbReference type="EMBL" id="JACJVN010000025">
    <property type="protein sequence ID" value="MBB6676991.1"/>
    <property type="molecule type" value="Genomic_DNA"/>
</dbReference>
<dbReference type="Gene3D" id="3.90.1170.50">
    <property type="entry name" value="Aldehyde oxidase/xanthine dehydrogenase, a/b hammerhead"/>
    <property type="match status" value="1"/>
</dbReference>
<proteinExistence type="predicted"/>
<keyword evidence="3" id="KW-0560">Oxidoreductase</keyword>
<dbReference type="InterPro" id="IPR016208">
    <property type="entry name" value="Ald_Oxase/xanthine_DH-like"/>
</dbReference>
<dbReference type="InterPro" id="IPR046867">
    <property type="entry name" value="AldOxase/xan_DH_MoCoBD2"/>
</dbReference>
<feature type="domain" description="Aldehyde oxidase/xanthine dehydrogenase a/b hammerhead" evidence="2">
    <location>
        <begin position="23"/>
        <end position="129"/>
    </location>
</feature>
<dbReference type="GO" id="GO:0004854">
    <property type="term" value="F:xanthine dehydrogenase activity"/>
    <property type="evidence" value="ECO:0007669"/>
    <property type="project" value="UniProtKB-EC"/>
</dbReference>
<dbReference type="InterPro" id="IPR036856">
    <property type="entry name" value="Ald_Oxase/Xan_DH_a/b_sf"/>
</dbReference>
<dbReference type="InterPro" id="IPR017609">
    <property type="entry name" value="Xanthine_dehydrogenase_dsu"/>
</dbReference>
<accession>A0A841TEU8</accession>
<evidence type="ECO:0000259" key="2">
    <source>
        <dbReference type="SMART" id="SM01008"/>
    </source>
</evidence>
<dbReference type="PANTHER" id="PTHR11908:SF157">
    <property type="entry name" value="XANTHINE DEHYDROGENASE SUBUNIT D-RELATED"/>
    <property type="match status" value="1"/>
</dbReference>
<dbReference type="SUPFAM" id="SSF56003">
    <property type="entry name" value="Molybdenum cofactor-binding domain"/>
    <property type="match status" value="1"/>
</dbReference>
<dbReference type="InterPro" id="IPR000674">
    <property type="entry name" value="Ald_Oxase/Xan_DH_a/b"/>
</dbReference>
<comment type="caution">
    <text evidence="3">The sequence shown here is derived from an EMBL/GenBank/DDBJ whole genome shotgun (WGS) entry which is preliminary data.</text>
</comment>
<feature type="compositionally biased region" description="Low complexity" evidence="1">
    <location>
        <begin position="430"/>
        <end position="444"/>
    </location>
</feature>
<dbReference type="Gene3D" id="3.30.365.10">
    <property type="entry name" value="Aldehyde oxidase/xanthine dehydrogenase, molybdopterin binding domain"/>
    <property type="match status" value="5"/>
</dbReference>
<feature type="region of interest" description="Disordered" evidence="1">
    <location>
        <begin position="430"/>
        <end position="456"/>
    </location>
</feature>
<dbReference type="InterPro" id="IPR037165">
    <property type="entry name" value="AldOxase/xan_DH_Mopterin-bd_sf"/>
</dbReference>